<reference evidence="3 4" key="1">
    <citation type="journal article" date="2011" name="Stand. Genomic Sci.">
        <title>Complete genome sequence of Haliscomenobacter hydrossis type strain (O).</title>
        <authorList>
            <consortium name="US DOE Joint Genome Institute (JGI-PGF)"/>
            <person name="Daligault H."/>
            <person name="Lapidus A."/>
            <person name="Zeytun A."/>
            <person name="Nolan M."/>
            <person name="Lucas S."/>
            <person name="Del Rio T.G."/>
            <person name="Tice H."/>
            <person name="Cheng J.F."/>
            <person name="Tapia R."/>
            <person name="Han C."/>
            <person name="Goodwin L."/>
            <person name="Pitluck S."/>
            <person name="Liolios K."/>
            <person name="Pagani I."/>
            <person name="Ivanova N."/>
            <person name="Huntemann M."/>
            <person name="Mavromatis K."/>
            <person name="Mikhailova N."/>
            <person name="Pati A."/>
            <person name="Chen A."/>
            <person name="Palaniappan K."/>
            <person name="Land M."/>
            <person name="Hauser L."/>
            <person name="Brambilla E.M."/>
            <person name="Rohde M."/>
            <person name="Verbarg S."/>
            <person name="Goker M."/>
            <person name="Bristow J."/>
            <person name="Eisen J.A."/>
            <person name="Markowitz V."/>
            <person name="Hugenholtz P."/>
            <person name="Kyrpides N.C."/>
            <person name="Klenk H.P."/>
            <person name="Woyke T."/>
        </authorList>
    </citation>
    <scope>NUCLEOTIDE SEQUENCE [LARGE SCALE GENOMIC DNA]</scope>
    <source>
        <strain evidence="4">ATCC 27775 / DSM 1100 / LMG 10767 / O</strain>
    </source>
</reference>
<dbReference type="EMBL" id="CP002691">
    <property type="protein sequence ID" value="AEE50476.1"/>
    <property type="molecule type" value="Genomic_DNA"/>
</dbReference>
<evidence type="ECO:0000259" key="2">
    <source>
        <dbReference type="Pfam" id="PF00487"/>
    </source>
</evidence>
<feature type="transmembrane region" description="Helical" evidence="1">
    <location>
        <begin position="32"/>
        <end position="52"/>
    </location>
</feature>
<reference key="2">
    <citation type="submission" date="2011-04" db="EMBL/GenBank/DDBJ databases">
        <title>Complete sequence of chromosome of Haliscomenobacter hydrossis DSM 1100.</title>
        <authorList>
            <consortium name="US DOE Joint Genome Institute (JGI-PGF)"/>
            <person name="Lucas S."/>
            <person name="Han J."/>
            <person name="Lapidus A."/>
            <person name="Bruce D."/>
            <person name="Goodwin L."/>
            <person name="Pitluck S."/>
            <person name="Peters L."/>
            <person name="Kyrpides N."/>
            <person name="Mavromatis K."/>
            <person name="Ivanova N."/>
            <person name="Ovchinnikova G."/>
            <person name="Pagani I."/>
            <person name="Daligault H."/>
            <person name="Detter J.C."/>
            <person name="Han C."/>
            <person name="Land M."/>
            <person name="Hauser L."/>
            <person name="Markowitz V."/>
            <person name="Cheng J.-F."/>
            <person name="Hugenholtz P."/>
            <person name="Woyke T."/>
            <person name="Wu D."/>
            <person name="Verbarg S."/>
            <person name="Frueling A."/>
            <person name="Brambilla E."/>
            <person name="Klenk H.-P."/>
            <person name="Eisen J.A."/>
        </authorList>
    </citation>
    <scope>NUCLEOTIDE SEQUENCE</scope>
    <source>
        <strain>DSM 1100</strain>
    </source>
</reference>
<dbReference type="GO" id="GO:0016020">
    <property type="term" value="C:membrane"/>
    <property type="evidence" value="ECO:0007669"/>
    <property type="project" value="TreeGrafter"/>
</dbReference>
<organism evidence="3 4">
    <name type="scientific">Haliscomenobacter hydrossis (strain ATCC 27775 / DSM 1100 / LMG 10767 / O)</name>
    <dbReference type="NCBI Taxonomy" id="760192"/>
    <lineage>
        <taxon>Bacteria</taxon>
        <taxon>Pseudomonadati</taxon>
        <taxon>Bacteroidota</taxon>
        <taxon>Saprospiria</taxon>
        <taxon>Saprospirales</taxon>
        <taxon>Haliscomenobacteraceae</taxon>
        <taxon>Haliscomenobacter</taxon>
    </lineage>
</organism>
<feature type="transmembrane region" description="Helical" evidence="1">
    <location>
        <begin position="196"/>
        <end position="212"/>
    </location>
</feature>
<sequence length="354" mass="42318">MSDQHLNDELRQRLQNWPVLFQKYAQASTKKAILQMISTFLPYLGLWVLMYWSTFYSWWITLGLAAINAFFLVRIFIIQHDCGHRSFLQNQTANKIIGWICSFFSTIPYSYWAGVHNFHHGHSGQLEVETRDIGDLMVMTVKEFREATPLQRLGYRIYRMPIVTFVIAPVIYLGLYNRIPLVNLSGWKKIHTQLHLNNLALVALYLLLGWLLGWQRFLFIQLSIVFLFGIIAMWFFYVQHQHEGAYKEWKDKWEYVLSAVKGSTYYKLPRIMQWLTGNIGFHHIHHLNSKIPNYNLEKCATDNAFLDKYITTVTFWESLKYMHNKLWCEEKKRMITFIEYYHREYVRGLQMERA</sequence>
<dbReference type="RefSeq" id="WP_013765024.1">
    <property type="nucleotide sequence ID" value="NC_015510.1"/>
</dbReference>
<dbReference type="GO" id="GO:0006629">
    <property type="term" value="P:lipid metabolic process"/>
    <property type="evidence" value="ECO:0007669"/>
    <property type="project" value="InterPro"/>
</dbReference>
<evidence type="ECO:0000313" key="4">
    <source>
        <dbReference type="Proteomes" id="UP000008461"/>
    </source>
</evidence>
<dbReference type="PANTHER" id="PTHR19353">
    <property type="entry name" value="FATTY ACID DESATURASE 2"/>
    <property type="match status" value="1"/>
</dbReference>
<accession>F4KZP0</accession>
<dbReference type="InterPro" id="IPR005804">
    <property type="entry name" value="FA_desaturase_dom"/>
</dbReference>
<dbReference type="CDD" id="cd03507">
    <property type="entry name" value="Delta12-FADS-like"/>
    <property type="match status" value="1"/>
</dbReference>
<dbReference type="InterPro" id="IPR012171">
    <property type="entry name" value="Fatty_acid_desaturase"/>
</dbReference>
<dbReference type="HOGENOM" id="CLU_043118_0_0_10"/>
<evidence type="ECO:0000313" key="3">
    <source>
        <dbReference type="EMBL" id="AEE50476.1"/>
    </source>
</evidence>
<feature type="domain" description="Fatty acid desaturase" evidence="2">
    <location>
        <begin position="58"/>
        <end position="301"/>
    </location>
</feature>
<dbReference type="OrthoDB" id="9769653at2"/>
<dbReference type="eggNOG" id="COG3239">
    <property type="taxonomic scope" value="Bacteria"/>
</dbReference>
<feature type="transmembrane region" description="Helical" evidence="1">
    <location>
        <begin position="157"/>
        <end position="175"/>
    </location>
</feature>
<proteinExistence type="predicted"/>
<keyword evidence="1" id="KW-1133">Transmembrane helix</keyword>
<evidence type="ECO:0000256" key="1">
    <source>
        <dbReference type="SAM" id="Phobius"/>
    </source>
</evidence>
<feature type="transmembrane region" description="Helical" evidence="1">
    <location>
        <begin position="218"/>
        <end position="238"/>
    </location>
</feature>
<keyword evidence="1" id="KW-0472">Membrane</keyword>
<dbReference type="KEGG" id="hhy:Halhy_2607"/>
<dbReference type="STRING" id="760192.Halhy_2607"/>
<dbReference type="Pfam" id="PF00487">
    <property type="entry name" value="FA_desaturase"/>
    <property type="match status" value="1"/>
</dbReference>
<keyword evidence="1" id="KW-0812">Transmembrane</keyword>
<dbReference type="Proteomes" id="UP000008461">
    <property type="component" value="Chromosome"/>
</dbReference>
<dbReference type="PANTHER" id="PTHR19353:SF73">
    <property type="entry name" value="FATTY ACID DESATURASE"/>
    <property type="match status" value="1"/>
</dbReference>
<dbReference type="AlphaFoldDB" id="F4KZP0"/>
<feature type="transmembrane region" description="Helical" evidence="1">
    <location>
        <begin position="58"/>
        <end position="76"/>
    </location>
</feature>
<keyword evidence="4" id="KW-1185">Reference proteome</keyword>
<feature type="transmembrane region" description="Helical" evidence="1">
    <location>
        <begin position="96"/>
        <end position="114"/>
    </location>
</feature>
<gene>
    <name evidence="3" type="ordered locus">Halhy_2607</name>
</gene>
<name>F4KZP0_HALH1</name>
<dbReference type="GO" id="GO:0016717">
    <property type="term" value="F:oxidoreductase activity, acting on paired donors, with oxidation of a pair of donors resulting in the reduction of molecular oxygen to two molecules of water"/>
    <property type="evidence" value="ECO:0007669"/>
    <property type="project" value="TreeGrafter"/>
</dbReference>
<protein>
    <submittedName>
        <fullName evidence="3">Fatty acid desaturase</fullName>
    </submittedName>
</protein>